<dbReference type="EMBL" id="VFMN01000001">
    <property type="protein sequence ID" value="TQJ08685.1"/>
    <property type="molecule type" value="Genomic_DNA"/>
</dbReference>
<evidence type="ECO:0000256" key="1">
    <source>
        <dbReference type="ARBA" id="ARBA00021292"/>
    </source>
</evidence>
<dbReference type="InterPro" id="IPR050194">
    <property type="entry name" value="Glycosyltransferase_grp1"/>
</dbReference>
<evidence type="ECO:0000256" key="2">
    <source>
        <dbReference type="ARBA" id="ARBA00022676"/>
    </source>
</evidence>
<name>A0A542E024_9MICO</name>
<accession>A0A542E024</accession>
<dbReference type="Pfam" id="PF13692">
    <property type="entry name" value="Glyco_trans_1_4"/>
    <property type="match status" value="1"/>
</dbReference>
<comment type="caution">
    <text evidence="5">The sequence shown here is derived from an EMBL/GenBank/DDBJ whole genome shotgun (WGS) entry which is preliminary data.</text>
</comment>
<dbReference type="InterPro" id="IPR028098">
    <property type="entry name" value="Glyco_trans_4-like_N"/>
</dbReference>
<evidence type="ECO:0000313" key="6">
    <source>
        <dbReference type="Proteomes" id="UP000317893"/>
    </source>
</evidence>
<feature type="domain" description="Glycosyltransferase subfamily 4-like N-terminal" evidence="4">
    <location>
        <begin position="80"/>
        <end position="190"/>
    </location>
</feature>
<evidence type="ECO:0000313" key="5">
    <source>
        <dbReference type="EMBL" id="TQJ08685.1"/>
    </source>
</evidence>
<dbReference type="GO" id="GO:1901137">
    <property type="term" value="P:carbohydrate derivative biosynthetic process"/>
    <property type="evidence" value="ECO:0007669"/>
    <property type="project" value="UniProtKB-ARBA"/>
</dbReference>
<organism evidence="5 6">
    <name type="scientific">Lapillicoccus jejuensis</name>
    <dbReference type="NCBI Taxonomy" id="402171"/>
    <lineage>
        <taxon>Bacteria</taxon>
        <taxon>Bacillati</taxon>
        <taxon>Actinomycetota</taxon>
        <taxon>Actinomycetes</taxon>
        <taxon>Micrococcales</taxon>
        <taxon>Intrasporangiaceae</taxon>
        <taxon>Lapillicoccus</taxon>
    </lineage>
</organism>
<dbReference type="Gene3D" id="3.40.50.2000">
    <property type="entry name" value="Glycogen Phosphorylase B"/>
    <property type="match status" value="2"/>
</dbReference>
<keyword evidence="2" id="KW-0328">Glycosyltransferase</keyword>
<dbReference type="GO" id="GO:0016758">
    <property type="term" value="F:hexosyltransferase activity"/>
    <property type="evidence" value="ECO:0007669"/>
    <property type="project" value="TreeGrafter"/>
</dbReference>
<proteinExistence type="predicted"/>
<dbReference type="SUPFAM" id="SSF53756">
    <property type="entry name" value="UDP-Glycosyltransferase/glycogen phosphorylase"/>
    <property type="match status" value="1"/>
</dbReference>
<dbReference type="AlphaFoldDB" id="A0A542E024"/>
<evidence type="ECO:0000259" key="4">
    <source>
        <dbReference type="Pfam" id="PF13439"/>
    </source>
</evidence>
<protein>
    <recommendedName>
        <fullName evidence="1">D-inositol 3-phosphate glycosyltransferase</fullName>
    </recommendedName>
</protein>
<dbReference type="Pfam" id="PF13439">
    <property type="entry name" value="Glyco_transf_4"/>
    <property type="match status" value="1"/>
</dbReference>
<dbReference type="Proteomes" id="UP000317893">
    <property type="component" value="Unassembled WGS sequence"/>
</dbReference>
<dbReference type="OrthoDB" id="4860786at2"/>
<dbReference type="CDD" id="cd03801">
    <property type="entry name" value="GT4_PimA-like"/>
    <property type="match status" value="1"/>
</dbReference>
<sequence>MSRHPGSTGRTGPLRVVLADRGDALTGYLSAALAEQTQVVGRIDAELSRAERLLVAAATFRPDRRAWAERFFKSDLAVRLRSRRAERALRALAADGTSYDVVVQTHALFVLDDPRTVLYVDCTHRQSMEHWPDWNPLTGRALQRWLDRERAQYHRAAHVLAFSEATRRSLVEEYDVPAERVAVVGAGANVAELPTASPYPAEPAILFVGNDFVRKGGEALLQAFALVRAQVPAATLTLVGTSYAVPSEGLPDGVEVVGRVHDRAEMDRLYERSAVLALPSTFDPFPLVVLEAMAHARPVVATRQCGVPEMVLDGVTGTLVEPGADLVPRLAAQLVDLLRRPEHAAALGRAGRAAVEREHRWSHVVTRIRHAVGDLAAAPDRFGVVAAVHPLTSAQPARSLGGES</sequence>
<dbReference type="PANTHER" id="PTHR45947:SF3">
    <property type="entry name" value="SULFOQUINOVOSYL TRANSFERASE SQD2"/>
    <property type="match status" value="1"/>
</dbReference>
<reference evidence="5 6" key="1">
    <citation type="submission" date="2019-06" db="EMBL/GenBank/DDBJ databases">
        <title>Sequencing the genomes of 1000 actinobacteria strains.</title>
        <authorList>
            <person name="Klenk H.-P."/>
        </authorList>
    </citation>
    <scope>NUCLEOTIDE SEQUENCE [LARGE SCALE GENOMIC DNA]</scope>
    <source>
        <strain evidence="5 6">DSM 18607</strain>
    </source>
</reference>
<dbReference type="RefSeq" id="WP_141848170.1">
    <property type="nucleotide sequence ID" value="NZ_BAAAPR010000004.1"/>
</dbReference>
<gene>
    <name evidence="5" type="ORF">FB458_1777</name>
</gene>
<evidence type="ECO:0000256" key="3">
    <source>
        <dbReference type="ARBA" id="ARBA00022679"/>
    </source>
</evidence>
<keyword evidence="3 5" id="KW-0808">Transferase</keyword>
<keyword evidence="6" id="KW-1185">Reference proteome</keyword>
<dbReference type="PANTHER" id="PTHR45947">
    <property type="entry name" value="SULFOQUINOVOSYL TRANSFERASE SQD2"/>
    <property type="match status" value="1"/>
</dbReference>